<accession>A0AAE8Y646</accession>
<proteinExistence type="predicted"/>
<protein>
    <submittedName>
        <fullName evidence="1">Uncharacterized protein</fullName>
    </submittedName>
</protein>
<gene>
    <name evidence="1" type="ORF">Fifi44_00036</name>
</gene>
<dbReference type="EMBL" id="OK073976">
    <property type="protein sequence ID" value="UCR74905.1"/>
    <property type="molecule type" value="Genomic_DNA"/>
</dbReference>
<evidence type="ECO:0000313" key="1">
    <source>
        <dbReference type="EMBL" id="UCR74905.1"/>
    </source>
</evidence>
<dbReference type="Proteomes" id="UP000827644">
    <property type="component" value="Segment"/>
</dbReference>
<evidence type="ECO:0000313" key="2">
    <source>
        <dbReference type="Proteomes" id="UP000827644"/>
    </source>
</evidence>
<sequence>MSNNDAVLSQLIAEADEANLEYLRDDIALRAMERMLNPETGAEIYHQPVHATKLAVTAYAIADAMLAARYIEPIKVEPEVH</sequence>
<name>A0AAE8Y646_9CAUD</name>
<organism evidence="1 2">
    <name type="scientific">Erwinia phage Fifi44</name>
    <dbReference type="NCBI Taxonomy" id="2876597"/>
    <lineage>
        <taxon>Viruses</taxon>
        <taxon>Duplodnaviria</taxon>
        <taxon>Heunggongvirae</taxon>
        <taxon>Uroviricota</taxon>
        <taxon>Caudoviricetes</taxon>
        <taxon>Chaseviridae</taxon>
        <taxon>Cleopatravirinae</taxon>
        <taxon>Fifivirus</taxon>
        <taxon>Fifivirus fifi44</taxon>
    </lineage>
</organism>
<reference evidence="1 2" key="1">
    <citation type="submission" date="2021-09" db="EMBL/GenBank/DDBJ databases">
        <title>Complete genome sequence of Fifi44.</title>
        <authorList>
            <person name="Kim S.G."/>
            <person name="Park J."/>
            <person name="Roh E."/>
        </authorList>
    </citation>
    <scope>NUCLEOTIDE SEQUENCE [LARGE SCALE GENOMIC DNA]</scope>
</reference>
<keyword evidence="2" id="KW-1185">Reference proteome</keyword>